<dbReference type="Pfam" id="PF00583">
    <property type="entry name" value="Acetyltransf_1"/>
    <property type="match status" value="2"/>
</dbReference>
<dbReference type="SUPFAM" id="SSF55729">
    <property type="entry name" value="Acyl-CoA N-acyltransferases (Nat)"/>
    <property type="match status" value="2"/>
</dbReference>
<keyword evidence="2" id="KW-0808">Transferase</keyword>
<evidence type="ECO:0000313" key="4">
    <source>
        <dbReference type="Proteomes" id="UP000595847"/>
    </source>
</evidence>
<proteinExistence type="predicted"/>
<organism evidence="2 4">
    <name type="scientific">Brevibacillus composti</name>
    <dbReference type="NCBI Taxonomy" id="2796470"/>
    <lineage>
        <taxon>Bacteria</taxon>
        <taxon>Bacillati</taxon>
        <taxon>Bacillota</taxon>
        <taxon>Bacilli</taxon>
        <taxon>Bacillales</taxon>
        <taxon>Paenibacillaceae</taxon>
        <taxon>Brevibacillus</taxon>
    </lineage>
</organism>
<dbReference type="InterPro" id="IPR000182">
    <property type="entry name" value="GNAT_dom"/>
</dbReference>
<name>A0A7T5EMM7_9BACL</name>
<reference evidence="2 4" key="1">
    <citation type="submission" date="2020-12" db="EMBL/GenBank/DDBJ databases">
        <title>strain FJAT-54423T represents a novel species of the genus Brevibacillus.</title>
        <authorList>
            <person name="Tang R."/>
        </authorList>
    </citation>
    <scope>NUCLEOTIDE SEQUENCE [LARGE SCALE GENOMIC DNA]</scope>
    <source>
        <strain evidence="2 4">FJAT-54423</strain>
    </source>
</reference>
<dbReference type="Gene3D" id="3.40.630.30">
    <property type="match status" value="2"/>
</dbReference>
<dbReference type="PROSITE" id="PS51186">
    <property type="entry name" value="GNAT"/>
    <property type="match status" value="2"/>
</dbReference>
<dbReference type="PANTHER" id="PTHR43617">
    <property type="entry name" value="L-AMINO ACID N-ACETYLTRANSFERASE"/>
    <property type="match status" value="1"/>
</dbReference>
<feature type="domain" description="N-acetyltransferase" evidence="1">
    <location>
        <begin position="174"/>
        <end position="323"/>
    </location>
</feature>
<dbReference type="InterPro" id="IPR016181">
    <property type="entry name" value="Acyl_CoA_acyltransferase"/>
</dbReference>
<evidence type="ECO:0000313" key="3">
    <source>
        <dbReference type="EMBL" id="QUO42394.1"/>
    </source>
</evidence>
<reference evidence="3" key="2">
    <citation type="submission" date="2021-04" db="EMBL/GenBank/DDBJ databases">
        <title>Brevibacillus composti FJAT-54423, complete genome.</title>
        <authorList>
            <person name="Tang R."/>
        </authorList>
    </citation>
    <scope>NUCLEOTIDE SEQUENCE</scope>
    <source>
        <strain evidence="3">FJAT-54424</strain>
    </source>
</reference>
<dbReference type="EMBL" id="CP066308">
    <property type="protein sequence ID" value="QQE75368.1"/>
    <property type="molecule type" value="Genomic_DNA"/>
</dbReference>
<accession>A0A7T5EMM7</accession>
<evidence type="ECO:0000313" key="2">
    <source>
        <dbReference type="EMBL" id="QQE75368.1"/>
    </source>
</evidence>
<dbReference type="Proteomes" id="UP000595847">
    <property type="component" value="Chromosome"/>
</dbReference>
<evidence type="ECO:0000313" key="5">
    <source>
        <dbReference type="Proteomes" id="UP000677234"/>
    </source>
</evidence>
<dbReference type="RefSeq" id="WP_198828897.1">
    <property type="nucleotide sequence ID" value="NZ_CP066308.1"/>
</dbReference>
<dbReference type="KEGG" id="bcop:JD108_05445"/>
<keyword evidence="5" id="KW-1185">Reference proteome</keyword>
<dbReference type="InterPro" id="IPR050276">
    <property type="entry name" value="MshD_Acetyltransferase"/>
</dbReference>
<feature type="domain" description="N-acetyltransferase" evidence="1">
    <location>
        <begin position="1"/>
        <end position="170"/>
    </location>
</feature>
<dbReference type="AlphaFoldDB" id="A0A7T5EMM7"/>
<gene>
    <name evidence="2" type="ORF">JD108_05445</name>
    <name evidence="3" type="ORF">KDJ56_05125</name>
</gene>
<dbReference type="EMBL" id="CP073708">
    <property type="protein sequence ID" value="QUO42394.1"/>
    <property type="molecule type" value="Genomic_DNA"/>
</dbReference>
<evidence type="ECO:0000259" key="1">
    <source>
        <dbReference type="PROSITE" id="PS51186"/>
    </source>
</evidence>
<dbReference type="PANTHER" id="PTHR43617:SF20">
    <property type="entry name" value="N-ALPHA-ACETYLTRANSFERASE RIMI"/>
    <property type="match status" value="1"/>
</dbReference>
<dbReference type="Proteomes" id="UP000677234">
    <property type="component" value="Chromosome"/>
</dbReference>
<dbReference type="CDD" id="cd04301">
    <property type="entry name" value="NAT_SF"/>
    <property type="match status" value="2"/>
</dbReference>
<protein>
    <submittedName>
        <fullName evidence="2">GNAT family N-acetyltransferase</fullName>
    </submittedName>
</protein>
<dbReference type="GO" id="GO:0008999">
    <property type="term" value="F:protein-N-terminal-alanine acetyltransferase activity"/>
    <property type="evidence" value="ECO:0007669"/>
    <property type="project" value="TreeGrafter"/>
</dbReference>
<sequence>MNYYPWAEEWLEAVCQLWNGQWAERFPMRGELLRQNSLDDPHLLREGSWVAVDELSQKPVGVVIAKCWREEDPVDWGKGTGWIQALLVDQSHRGRGIGSALLKRAEAALAQKQVEKIALGSDWWHYFPGVPEEEREAMAWLERQGYQAGGPQFDLLATWPSALPADQPPQTGEVSFRVAQPQDRERLLTFLHRAFPGRWEYEALCYFEKGGTGREYVLAEKQGAIIGFCRINDARSPLIAQNVYWAPLFSEELGGIGPVGVDQAERKHGYGLAVVQAGVYFLRKRGIRTICIDWTDLVAFYGKLGFQVWKGYRAYHKVPIYPI</sequence>